<dbReference type="GO" id="GO:0003690">
    <property type="term" value="F:double-stranded DNA binding"/>
    <property type="evidence" value="ECO:0007669"/>
    <property type="project" value="TreeGrafter"/>
</dbReference>
<reference evidence="1" key="1">
    <citation type="journal article" date="2015" name="Nature">
        <title>Complex archaea that bridge the gap between prokaryotes and eukaryotes.</title>
        <authorList>
            <person name="Spang A."/>
            <person name="Saw J.H."/>
            <person name="Jorgensen S.L."/>
            <person name="Zaremba-Niedzwiedzka K."/>
            <person name="Martijn J."/>
            <person name="Lind A.E."/>
            <person name="van Eijk R."/>
            <person name="Schleper C."/>
            <person name="Guy L."/>
            <person name="Ettema T.J."/>
        </authorList>
    </citation>
    <scope>NUCLEOTIDE SEQUENCE</scope>
</reference>
<dbReference type="Gene3D" id="3.40.50.1000">
    <property type="entry name" value="HAD superfamily/HAD-like"/>
    <property type="match status" value="1"/>
</dbReference>
<dbReference type="InterPro" id="IPR013954">
    <property type="entry name" value="PNK3P"/>
</dbReference>
<sequence length="271" mass="30672">MKILLLDLDGTLIETVSGKQFPDPFMDDWKFKKHILGAMANYLSIEEKDRSDGVYIAILTNQGGVNDGYVTPMSAVSKVEYIFANIELYMENESVVLCKSLPSRPTYVLNPCQLSFDVKGERQKPKIKMFQDALDPFDKDEIGRVLYVGDASGKEARKIPVGHKGKEIIGENKAVIETNEGDWHFSIRGSGCGIDDLAEVTMKNRRHTIEIQTKKHLVIAIRSEMGENFTVSKCYKFQKDHSDSDLKAAEAAQIPYMDVDEFIEKYYTNHD</sequence>
<organism evidence="1">
    <name type="scientific">marine sediment metagenome</name>
    <dbReference type="NCBI Taxonomy" id="412755"/>
    <lineage>
        <taxon>unclassified sequences</taxon>
        <taxon>metagenomes</taxon>
        <taxon>ecological metagenomes</taxon>
    </lineage>
</organism>
<dbReference type="AlphaFoldDB" id="A0A0F9S882"/>
<dbReference type="GO" id="GO:0046403">
    <property type="term" value="F:polynucleotide 3'-phosphatase activity"/>
    <property type="evidence" value="ECO:0007669"/>
    <property type="project" value="TreeGrafter"/>
</dbReference>
<evidence type="ECO:0000313" key="1">
    <source>
        <dbReference type="EMBL" id="KKN63249.1"/>
    </source>
</evidence>
<dbReference type="EMBL" id="LAZR01000596">
    <property type="protein sequence ID" value="KKN63249.1"/>
    <property type="molecule type" value="Genomic_DNA"/>
</dbReference>
<accession>A0A0F9S882</accession>
<dbReference type="InterPro" id="IPR036412">
    <property type="entry name" value="HAD-like_sf"/>
</dbReference>
<comment type="caution">
    <text evidence="1">The sequence shown here is derived from an EMBL/GenBank/DDBJ whole genome shotgun (WGS) entry which is preliminary data.</text>
</comment>
<name>A0A0F9S882_9ZZZZ</name>
<dbReference type="GO" id="GO:0046404">
    <property type="term" value="F:ATP-dependent polydeoxyribonucleotide 5'-hydroxyl-kinase activity"/>
    <property type="evidence" value="ECO:0007669"/>
    <property type="project" value="TreeGrafter"/>
</dbReference>
<gene>
    <name evidence="1" type="ORF">LCGC14_0503670</name>
</gene>
<dbReference type="PANTHER" id="PTHR12083:SF9">
    <property type="entry name" value="BIFUNCTIONAL POLYNUCLEOTIDE PHOSPHATASE_KINASE"/>
    <property type="match status" value="1"/>
</dbReference>
<dbReference type="InterPro" id="IPR023214">
    <property type="entry name" value="HAD_sf"/>
</dbReference>
<dbReference type="SUPFAM" id="SSF56784">
    <property type="entry name" value="HAD-like"/>
    <property type="match status" value="1"/>
</dbReference>
<protein>
    <submittedName>
        <fullName evidence="1">Uncharacterized protein</fullName>
    </submittedName>
</protein>
<dbReference type="Pfam" id="PF08645">
    <property type="entry name" value="PNK3P"/>
    <property type="match status" value="1"/>
</dbReference>
<dbReference type="GO" id="GO:0006281">
    <property type="term" value="P:DNA repair"/>
    <property type="evidence" value="ECO:0007669"/>
    <property type="project" value="TreeGrafter"/>
</dbReference>
<proteinExistence type="predicted"/>
<dbReference type="PANTHER" id="PTHR12083">
    <property type="entry name" value="BIFUNCTIONAL POLYNUCLEOTIDE PHOSPHATASE/KINASE"/>
    <property type="match status" value="1"/>
</dbReference>